<comment type="caution">
    <text evidence="1">The sequence shown here is derived from an EMBL/GenBank/DDBJ whole genome shotgun (WGS) entry which is preliminary data.</text>
</comment>
<protein>
    <recommendedName>
        <fullName evidence="3">GNAT family N-acetyltransferase</fullName>
    </recommendedName>
</protein>
<keyword evidence="2" id="KW-1185">Reference proteome</keyword>
<gene>
    <name evidence="1" type="ORF">F1609_00815</name>
</gene>
<reference evidence="1 2" key="1">
    <citation type="submission" date="2019-09" db="EMBL/GenBank/DDBJ databases">
        <title>Taxonomy of Antarctic Massilia spp.: description of Massilia rubra sp. nov., Massilia aquatica sp. nov., Massilia mucilaginosa sp. nov., Massilia frigida sp. nov. isolated from streams, lakes and regoliths.</title>
        <authorList>
            <person name="Holochova P."/>
            <person name="Sedlacek I."/>
            <person name="Kralova S."/>
            <person name="Maslanova I."/>
            <person name="Busse H.-J."/>
            <person name="Stankova E."/>
            <person name="Vrbovska V."/>
            <person name="Kovarovic V."/>
            <person name="Bartak M."/>
            <person name="Svec P."/>
            <person name="Pantucek R."/>
        </authorList>
    </citation>
    <scope>NUCLEOTIDE SEQUENCE [LARGE SCALE GENOMIC DNA]</scope>
    <source>
        <strain evidence="1 2">CCM 8693</strain>
    </source>
</reference>
<dbReference type="Proteomes" id="UP000819052">
    <property type="component" value="Unassembled WGS sequence"/>
</dbReference>
<evidence type="ECO:0008006" key="3">
    <source>
        <dbReference type="Google" id="ProtNLM"/>
    </source>
</evidence>
<evidence type="ECO:0000313" key="1">
    <source>
        <dbReference type="EMBL" id="NHZ38714.1"/>
    </source>
</evidence>
<accession>A0ABX0LV33</accession>
<name>A0ABX0LV33_9BURK</name>
<evidence type="ECO:0000313" key="2">
    <source>
        <dbReference type="Proteomes" id="UP000819052"/>
    </source>
</evidence>
<sequence>MIIEPRFDEYNIRKIETLLLAHPIARDYFQGELYDRRGQRLDGFTLERHDGEQLELTEQQSAHLFMIPDGSTAWALRVNEHGNAPPGMNVQFINPFIKGGGQNSVIAFRSEPTPGVGSDALHIGSMMLSPDTPPRFCTVAFALMAIAAYRLGFSHIQLYGAGYGPLQPGDPDALIGYWVWPKLGFDAPVHVAEMTRHPDTAMHGLSTVQEVLACCPAWWKTYGSARPMQFHLRANSPSWSILLNYIWKTLAAR</sequence>
<proteinExistence type="predicted"/>
<dbReference type="EMBL" id="VVIW01000001">
    <property type="protein sequence ID" value="NHZ38714.1"/>
    <property type="molecule type" value="Genomic_DNA"/>
</dbReference>
<dbReference type="RefSeq" id="WP_167073739.1">
    <property type="nucleotide sequence ID" value="NZ_VVIW01000001.1"/>
</dbReference>
<organism evidence="1 2">
    <name type="scientific">Massilia aquatica</name>
    <dbReference type="NCBI Taxonomy" id="2609000"/>
    <lineage>
        <taxon>Bacteria</taxon>
        <taxon>Pseudomonadati</taxon>
        <taxon>Pseudomonadota</taxon>
        <taxon>Betaproteobacteria</taxon>
        <taxon>Burkholderiales</taxon>
        <taxon>Oxalobacteraceae</taxon>
        <taxon>Telluria group</taxon>
        <taxon>Massilia</taxon>
    </lineage>
</organism>